<gene>
    <name evidence="1" type="ORF">AMECASPLE_017444</name>
</gene>
<keyword evidence="2" id="KW-1185">Reference proteome</keyword>
<dbReference type="EMBL" id="JAHRIP010067141">
    <property type="protein sequence ID" value="MEQ2307364.1"/>
    <property type="molecule type" value="Genomic_DNA"/>
</dbReference>
<evidence type="ECO:0008006" key="3">
    <source>
        <dbReference type="Google" id="ProtNLM"/>
    </source>
</evidence>
<protein>
    <recommendedName>
        <fullName evidence="3">Secreted protein</fullName>
    </recommendedName>
</protein>
<reference evidence="1 2" key="1">
    <citation type="submission" date="2021-06" db="EMBL/GenBank/DDBJ databases">
        <authorList>
            <person name="Palmer J.M."/>
        </authorList>
    </citation>
    <scope>NUCLEOTIDE SEQUENCE [LARGE SCALE GENOMIC DNA]</scope>
    <source>
        <strain evidence="1 2">AS_MEX2019</strain>
        <tissue evidence="1">Muscle</tissue>
    </source>
</reference>
<name>A0ABV0ZMB5_9TELE</name>
<comment type="caution">
    <text evidence="1">The sequence shown here is derived from an EMBL/GenBank/DDBJ whole genome shotgun (WGS) entry which is preliminary data.</text>
</comment>
<sequence length="100" mass="10774">MSLLSNQKQLEMPLCGATTAARTLVSFFFFFFLQTANVPSPVTLGSVIFRGSNRTLISIFVSPAAGIPMGDAASAPRPDAPRAAPTLFDRLEEDELILRS</sequence>
<evidence type="ECO:0000313" key="1">
    <source>
        <dbReference type="EMBL" id="MEQ2307364.1"/>
    </source>
</evidence>
<proteinExistence type="predicted"/>
<evidence type="ECO:0000313" key="2">
    <source>
        <dbReference type="Proteomes" id="UP001469553"/>
    </source>
</evidence>
<dbReference type="Proteomes" id="UP001469553">
    <property type="component" value="Unassembled WGS sequence"/>
</dbReference>
<organism evidence="1 2">
    <name type="scientific">Ameca splendens</name>
    <dbReference type="NCBI Taxonomy" id="208324"/>
    <lineage>
        <taxon>Eukaryota</taxon>
        <taxon>Metazoa</taxon>
        <taxon>Chordata</taxon>
        <taxon>Craniata</taxon>
        <taxon>Vertebrata</taxon>
        <taxon>Euteleostomi</taxon>
        <taxon>Actinopterygii</taxon>
        <taxon>Neopterygii</taxon>
        <taxon>Teleostei</taxon>
        <taxon>Neoteleostei</taxon>
        <taxon>Acanthomorphata</taxon>
        <taxon>Ovalentaria</taxon>
        <taxon>Atherinomorphae</taxon>
        <taxon>Cyprinodontiformes</taxon>
        <taxon>Goodeidae</taxon>
        <taxon>Ameca</taxon>
    </lineage>
</organism>
<accession>A0ABV0ZMB5</accession>